<name>A0ABT9E8U3_9PROT</name>
<keyword evidence="2" id="KW-1185">Reference proteome</keyword>
<sequence length="114" mass="12627">MIGPPPGTRVYLACGVTDMRSGMDRLSTLVQQSLGANPFDGAVYLFRGRRGRLLKALWHDGIALSLLVRRLEHGHFPWPMTSTGSVTLSPAQASLLLEGLEWRTVQREWRPTAA</sequence>
<evidence type="ECO:0000313" key="1">
    <source>
        <dbReference type="EMBL" id="MDO9712608.1"/>
    </source>
</evidence>
<accession>A0ABT9E8U3</accession>
<dbReference type="Pfam" id="PF05717">
    <property type="entry name" value="TnpB_IS66"/>
    <property type="match status" value="1"/>
</dbReference>
<dbReference type="InterPro" id="IPR008878">
    <property type="entry name" value="Transposase_IS66_Orf2"/>
</dbReference>
<dbReference type="RefSeq" id="WP_305107463.1">
    <property type="nucleotide sequence ID" value="NZ_JAUTWS010000052.1"/>
</dbReference>
<dbReference type="PANTHER" id="PTHR36455:SF1">
    <property type="entry name" value="BLR8292 PROTEIN"/>
    <property type="match status" value="1"/>
</dbReference>
<dbReference type="NCBIfam" id="NF033819">
    <property type="entry name" value="IS66_TnpB"/>
    <property type="match status" value="1"/>
</dbReference>
<reference evidence="1 2" key="1">
    <citation type="submission" date="2023-08" db="EMBL/GenBank/DDBJ databases">
        <title>The draft genome sequence of Paracraurococcus sp. LOR1-02.</title>
        <authorList>
            <person name="Kingkaew E."/>
            <person name="Tanasupawat S."/>
        </authorList>
    </citation>
    <scope>NUCLEOTIDE SEQUENCE [LARGE SCALE GENOMIC DNA]</scope>
    <source>
        <strain evidence="1 2">LOR1-02</strain>
    </source>
</reference>
<comment type="caution">
    <text evidence="1">The sequence shown here is derived from an EMBL/GenBank/DDBJ whole genome shotgun (WGS) entry which is preliminary data.</text>
</comment>
<dbReference type="PANTHER" id="PTHR36455">
    <property type="match status" value="1"/>
</dbReference>
<organism evidence="1 2">
    <name type="scientific">Paracraurococcus lichenis</name>
    <dbReference type="NCBI Taxonomy" id="3064888"/>
    <lineage>
        <taxon>Bacteria</taxon>
        <taxon>Pseudomonadati</taxon>
        <taxon>Pseudomonadota</taxon>
        <taxon>Alphaproteobacteria</taxon>
        <taxon>Acetobacterales</taxon>
        <taxon>Roseomonadaceae</taxon>
        <taxon>Paracraurococcus</taxon>
    </lineage>
</organism>
<evidence type="ECO:0000313" key="2">
    <source>
        <dbReference type="Proteomes" id="UP001243009"/>
    </source>
</evidence>
<gene>
    <name evidence="1" type="primary">tnpB</name>
    <name evidence="1" type="ORF">Q7A36_30000</name>
</gene>
<dbReference type="EMBL" id="JAUTWS010000052">
    <property type="protein sequence ID" value="MDO9712608.1"/>
    <property type="molecule type" value="Genomic_DNA"/>
</dbReference>
<protein>
    <submittedName>
        <fullName evidence="1">IS66 family insertion sequence element accessory protein TnpB</fullName>
    </submittedName>
</protein>
<dbReference type="Proteomes" id="UP001243009">
    <property type="component" value="Unassembled WGS sequence"/>
</dbReference>
<proteinExistence type="predicted"/>